<protein>
    <submittedName>
        <fullName evidence="3">Methyltransferase domain-containing protein</fullName>
    </submittedName>
</protein>
<accession>A0A1I1V176</accession>
<dbReference type="GO" id="GO:0032259">
    <property type="term" value="P:methylation"/>
    <property type="evidence" value="ECO:0007669"/>
    <property type="project" value="UniProtKB-KW"/>
</dbReference>
<dbReference type="RefSeq" id="WP_091182108.1">
    <property type="nucleotide sequence ID" value="NZ_FOMT01000001.1"/>
</dbReference>
<dbReference type="InterPro" id="IPR050447">
    <property type="entry name" value="Erg6_SMT_methyltransf"/>
</dbReference>
<dbReference type="InterPro" id="IPR013216">
    <property type="entry name" value="Methyltransf_11"/>
</dbReference>
<dbReference type="CDD" id="cd02440">
    <property type="entry name" value="AdoMet_MTases"/>
    <property type="match status" value="1"/>
</dbReference>
<dbReference type="Pfam" id="PF08241">
    <property type="entry name" value="Methyltransf_11"/>
    <property type="match status" value="1"/>
</dbReference>
<organism evidence="3 4">
    <name type="scientific">Paenibacillus catalpae</name>
    <dbReference type="NCBI Taxonomy" id="1045775"/>
    <lineage>
        <taxon>Bacteria</taxon>
        <taxon>Bacillati</taxon>
        <taxon>Bacillota</taxon>
        <taxon>Bacilli</taxon>
        <taxon>Bacillales</taxon>
        <taxon>Paenibacillaceae</taxon>
        <taxon>Paenibacillus</taxon>
    </lineage>
</organism>
<evidence type="ECO:0000313" key="4">
    <source>
        <dbReference type="Proteomes" id="UP000198855"/>
    </source>
</evidence>
<dbReference type="STRING" id="1045775.SAMN05216378_1216"/>
<dbReference type="EMBL" id="FOMT01000001">
    <property type="protein sequence ID" value="SFD74030.1"/>
    <property type="molecule type" value="Genomic_DNA"/>
</dbReference>
<dbReference type="GO" id="GO:0008757">
    <property type="term" value="F:S-adenosylmethionine-dependent methyltransferase activity"/>
    <property type="evidence" value="ECO:0007669"/>
    <property type="project" value="InterPro"/>
</dbReference>
<evidence type="ECO:0000256" key="1">
    <source>
        <dbReference type="ARBA" id="ARBA00022679"/>
    </source>
</evidence>
<sequence>MDYHTLLARLGEGSAHPGGFQATKELIGQIGFPRGTKVLEAGCGTGRTACYLASLGCNVTAIDRNEDMIQKATYRAKISGFPIRIVQADAASMPFPDETFDAVFTESVTAFTEGSSAIREYWRVLKPKGVLYDRELAFAIKLTTAQKKKLQSFYGLHHLRTVPEWLKLMSKSSFHKCSASHFSQMKQLAGDNDPLRVIDHELFTKPDVVAMMMKNERLMSSFSNVMGSVVITAWKA</sequence>
<keyword evidence="4" id="KW-1185">Reference proteome</keyword>
<reference evidence="4" key="1">
    <citation type="submission" date="2016-10" db="EMBL/GenBank/DDBJ databases">
        <authorList>
            <person name="Varghese N."/>
            <person name="Submissions S."/>
        </authorList>
    </citation>
    <scope>NUCLEOTIDE SEQUENCE [LARGE SCALE GENOMIC DNA]</scope>
    <source>
        <strain evidence="4">CGMCC 1.10784</strain>
    </source>
</reference>
<dbReference type="SUPFAM" id="SSF53335">
    <property type="entry name" value="S-adenosyl-L-methionine-dependent methyltransferases"/>
    <property type="match status" value="1"/>
</dbReference>
<dbReference type="PANTHER" id="PTHR44068">
    <property type="entry name" value="ZGC:194242"/>
    <property type="match status" value="1"/>
</dbReference>
<dbReference type="OrthoDB" id="43862at2"/>
<keyword evidence="3" id="KW-0489">Methyltransferase</keyword>
<gene>
    <name evidence="3" type="ORF">SAMN05216378_1216</name>
</gene>
<proteinExistence type="predicted"/>
<dbReference type="InterPro" id="IPR029063">
    <property type="entry name" value="SAM-dependent_MTases_sf"/>
</dbReference>
<evidence type="ECO:0000259" key="2">
    <source>
        <dbReference type="Pfam" id="PF08241"/>
    </source>
</evidence>
<dbReference type="PANTHER" id="PTHR44068:SF11">
    <property type="entry name" value="GERANYL DIPHOSPHATE 2-C-METHYLTRANSFERASE"/>
    <property type="match status" value="1"/>
</dbReference>
<dbReference type="Proteomes" id="UP000198855">
    <property type="component" value="Unassembled WGS sequence"/>
</dbReference>
<keyword evidence="1 3" id="KW-0808">Transferase</keyword>
<feature type="domain" description="Methyltransferase type 11" evidence="2">
    <location>
        <begin position="39"/>
        <end position="132"/>
    </location>
</feature>
<dbReference type="Gene3D" id="3.40.50.150">
    <property type="entry name" value="Vaccinia Virus protein VP39"/>
    <property type="match status" value="1"/>
</dbReference>
<name>A0A1I1V176_9BACL</name>
<dbReference type="AlphaFoldDB" id="A0A1I1V176"/>
<evidence type="ECO:0000313" key="3">
    <source>
        <dbReference type="EMBL" id="SFD74030.1"/>
    </source>
</evidence>